<organism evidence="3">
    <name type="scientific">Nippostrongylus brasiliensis</name>
    <name type="common">Rat hookworm</name>
    <dbReference type="NCBI Taxonomy" id="27835"/>
    <lineage>
        <taxon>Eukaryota</taxon>
        <taxon>Metazoa</taxon>
        <taxon>Ecdysozoa</taxon>
        <taxon>Nematoda</taxon>
        <taxon>Chromadorea</taxon>
        <taxon>Rhabditida</taxon>
        <taxon>Rhabditina</taxon>
        <taxon>Rhabditomorpha</taxon>
        <taxon>Strongyloidea</taxon>
        <taxon>Heligmosomidae</taxon>
        <taxon>Nippostrongylus</taxon>
    </lineage>
</organism>
<sequence length="171" mass="18235">MATAKIAISNLLEGKIFVYEELPSLSVSVALSATTIDDGNSETLCTTLADNTCSCESGKYSGDFCEISSLNCTSSPQLPYLANEVSTMILVVERYYTPLQLTLTSAVLKALLGINTIVVYYGGGLSPSVVFSSTNSQLLPDVLQQIQQFNTSAPAESPYDAIELALKSQVQ</sequence>
<dbReference type="WBParaSite" id="NBR_0000306901-mRNA-1">
    <property type="protein sequence ID" value="NBR_0000306901-mRNA-1"/>
    <property type="gene ID" value="NBR_0000306901"/>
</dbReference>
<evidence type="ECO:0000313" key="1">
    <source>
        <dbReference type="EMBL" id="VDL66658.1"/>
    </source>
</evidence>
<proteinExistence type="predicted"/>
<reference evidence="1 2" key="2">
    <citation type="submission" date="2018-11" db="EMBL/GenBank/DDBJ databases">
        <authorList>
            <consortium name="Pathogen Informatics"/>
        </authorList>
    </citation>
    <scope>NUCLEOTIDE SEQUENCE [LARGE SCALE GENOMIC DNA]</scope>
</reference>
<dbReference type="Proteomes" id="UP000271162">
    <property type="component" value="Unassembled WGS sequence"/>
</dbReference>
<name>A0A0N4XKL7_NIPBR</name>
<reference evidence="3" key="1">
    <citation type="submission" date="2017-02" db="UniProtKB">
        <authorList>
            <consortium name="WormBaseParasite"/>
        </authorList>
    </citation>
    <scope>IDENTIFICATION</scope>
</reference>
<protein>
    <submittedName>
        <fullName evidence="3">EGF-like domain-containing protein</fullName>
    </submittedName>
</protein>
<dbReference type="EMBL" id="UYSL01004159">
    <property type="protein sequence ID" value="VDL66658.1"/>
    <property type="molecule type" value="Genomic_DNA"/>
</dbReference>
<evidence type="ECO:0000313" key="2">
    <source>
        <dbReference type="Proteomes" id="UP000271162"/>
    </source>
</evidence>
<accession>A0A0N4XKL7</accession>
<evidence type="ECO:0000313" key="3">
    <source>
        <dbReference type="WBParaSite" id="NBR_0000306901-mRNA-1"/>
    </source>
</evidence>
<keyword evidence="2" id="KW-1185">Reference proteome</keyword>
<gene>
    <name evidence="1" type="ORF">NBR_LOCUS3069</name>
</gene>
<dbReference type="AlphaFoldDB" id="A0A0N4XKL7"/>